<dbReference type="RefSeq" id="WP_306388884.1">
    <property type="nucleotide sequence ID" value="NZ_JAVCAP010000009.1"/>
</dbReference>
<comment type="caution">
    <text evidence="7">The sequence shown here is derived from an EMBL/GenBank/DDBJ whole genome shotgun (WGS) entry which is preliminary data.</text>
</comment>
<comment type="subcellular location">
    <subcellularLocation>
        <location evidence="6">Cytoplasm</location>
    </subcellularLocation>
</comment>
<comment type="caution">
    <text evidence="6">Lacks conserved residue(s) required for the propagation of feature annotation.</text>
</comment>
<protein>
    <recommendedName>
        <fullName evidence="6">Acetylornithine aminotransferase</fullName>
        <shortName evidence="6">ACOAT</shortName>
        <ecNumber evidence="6">2.6.1.11</ecNumber>
    </recommendedName>
</protein>
<dbReference type="CDD" id="cd00610">
    <property type="entry name" value="OAT_like"/>
    <property type="match status" value="1"/>
</dbReference>
<feature type="binding site" evidence="6">
    <location>
        <position position="276"/>
    </location>
    <ligand>
        <name>pyridoxal 5'-phosphate</name>
        <dbReference type="ChEBI" id="CHEBI:597326"/>
    </ligand>
</feature>
<feature type="binding site" evidence="6">
    <location>
        <position position="129"/>
    </location>
    <ligand>
        <name>pyridoxal 5'-phosphate</name>
        <dbReference type="ChEBI" id="CHEBI:597326"/>
    </ligand>
</feature>
<feature type="binding site" evidence="6">
    <location>
        <begin position="218"/>
        <end position="221"/>
    </location>
    <ligand>
        <name>pyridoxal 5'-phosphate</name>
        <dbReference type="ChEBI" id="CHEBI:597326"/>
    </ligand>
</feature>
<dbReference type="InterPro" id="IPR049704">
    <property type="entry name" value="Aminotrans_3_PPA_site"/>
</dbReference>
<feature type="binding site" evidence="6">
    <location>
        <position position="132"/>
    </location>
    <ligand>
        <name>N(2)-acetyl-L-ornithine</name>
        <dbReference type="ChEBI" id="CHEBI:57805"/>
    </ligand>
</feature>
<evidence type="ECO:0000313" key="7">
    <source>
        <dbReference type="EMBL" id="MDP8567154.1"/>
    </source>
</evidence>
<dbReference type="Gene3D" id="3.90.1150.10">
    <property type="entry name" value="Aspartate Aminotransferase, domain 1"/>
    <property type="match status" value="1"/>
</dbReference>
<evidence type="ECO:0000256" key="4">
    <source>
        <dbReference type="ARBA" id="ARBA00022679"/>
    </source>
</evidence>
<evidence type="ECO:0000256" key="1">
    <source>
        <dbReference type="ARBA" id="ARBA00022571"/>
    </source>
</evidence>
<dbReference type="InterPro" id="IPR004636">
    <property type="entry name" value="AcOrn/SuccOrn_fam"/>
</dbReference>
<dbReference type="InterPro" id="IPR015421">
    <property type="entry name" value="PyrdxlP-dep_Trfase_major"/>
</dbReference>
<evidence type="ECO:0000256" key="2">
    <source>
        <dbReference type="ARBA" id="ARBA00022576"/>
    </source>
</evidence>
<dbReference type="PROSITE" id="PS00600">
    <property type="entry name" value="AA_TRANSFER_CLASS_3"/>
    <property type="match status" value="1"/>
</dbReference>
<dbReference type="NCBIfam" id="NF002325">
    <property type="entry name" value="PRK01278.1"/>
    <property type="match status" value="1"/>
</dbReference>
<dbReference type="Proteomes" id="UP001225906">
    <property type="component" value="Unassembled WGS sequence"/>
</dbReference>
<dbReference type="EC" id="2.6.1.11" evidence="6"/>
<comment type="subunit">
    <text evidence="6">Homodimer.</text>
</comment>
<dbReference type="InterPro" id="IPR005814">
    <property type="entry name" value="Aminotrans_3"/>
</dbReference>
<keyword evidence="6" id="KW-0963">Cytoplasm</keyword>
<evidence type="ECO:0000256" key="6">
    <source>
        <dbReference type="HAMAP-Rule" id="MF_01107"/>
    </source>
</evidence>
<name>A0ABT9JRG9_9PROT</name>
<evidence type="ECO:0000313" key="8">
    <source>
        <dbReference type="Proteomes" id="UP001225906"/>
    </source>
</evidence>
<dbReference type="HAMAP" id="MF_01107">
    <property type="entry name" value="ArgD_aminotrans_3"/>
    <property type="match status" value="1"/>
</dbReference>
<feature type="modified residue" description="N6-(pyridoxal phosphate)lysine" evidence="6">
    <location>
        <position position="247"/>
    </location>
</feature>
<comment type="cofactor">
    <cofactor evidence="6">
        <name>pyridoxal 5'-phosphate</name>
        <dbReference type="ChEBI" id="CHEBI:597326"/>
    </cofactor>
    <text evidence="6">Binds 1 pyridoxal phosphate per subunit.</text>
</comment>
<sequence>MHSEHLMNTYGRQPVTFAKGEGVWLTDTAGDRYLDALSGVAVNGLGHAHPKFVAALNAQIAKLIHVSNIYQIAEQSALADKLADLSGMDNVFFCNSGCEANEAAIKLARLYAHNKGIDHPEIIVMDQSFHGRTMATLSATGNRKVQAGFEPLVSGFVRVPFDDLDAVRAVASRNNHVVAILVEPVQGEGGIHIPADMKAYFQGLREICDANGWLLILDEVQSGIARTGTWFAFQHTGILPDVMTLAKGLGSGVPIGACVARGIAAETFTLGKHGSTFGGNPLATAAGLATLDIIAEEKLLENAEDTGNYIRQLFAQAFKDTPAVINVRNAGMMIGIELDRPCAELVKQALAAKLLINVTSERVVRLLPPLIMNKQEAEELVHRLAPLILNFIKASA</sequence>
<feature type="binding site" evidence="6">
    <location>
        <position position="275"/>
    </location>
    <ligand>
        <name>N(2)-acetyl-L-ornithine</name>
        <dbReference type="ChEBI" id="CHEBI:57805"/>
    </ligand>
</feature>
<comment type="similarity">
    <text evidence="6">Belongs to the class-III pyridoxal-phosphate-dependent aminotransferase family. ArgD subfamily.</text>
</comment>
<dbReference type="InterPro" id="IPR050103">
    <property type="entry name" value="Class-III_PLP-dep_AT"/>
</dbReference>
<dbReference type="SUPFAM" id="SSF53383">
    <property type="entry name" value="PLP-dependent transferases"/>
    <property type="match status" value="1"/>
</dbReference>
<accession>A0ABT9JRG9</accession>
<dbReference type="EMBL" id="JAVCAP010000009">
    <property type="protein sequence ID" value="MDP8567154.1"/>
    <property type="molecule type" value="Genomic_DNA"/>
</dbReference>
<dbReference type="PANTHER" id="PTHR11986:SF79">
    <property type="entry name" value="ACETYLORNITHINE AMINOTRANSFERASE, MITOCHONDRIAL"/>
    <property type="match status" value="1"/>
</dbReference>
<comment type="miscellaneous">
    <text evidence="6">May also have succinyldiaminopimelate aminotransferase activity, thus carrying out the corresponding step in lysine biosynthesis.</text>
</comment>
<dbReference type="InterPro" id="IPR015424">
    <property type="entry name" value="PyrdxlP-dep_Trfase"/>
</dbReference>
<organism evidence="7 8">
    <name type="scientific">Methylophilus aquaticus</name>
    <dbReference type="NCBI Taxonomy" id="1971610"/>
    <lineage>
        <taxon>Bacteria</taxon>
        <taxon>Pseudomonadati</taxon>
        <taxon>Pseudomonadota</taxon>
        <taxon>Betaproteobacteria</taxon>
        <taxon>Nitrosomonadales</taxon>
        <taxon>Methylophilaceae</taxon>
        <taxon>Methylophilus</taxon>
    </lineage>
</organism>
<dbReference type="InterPro" id="IPR015422">
    <property type="entry name" value="PyrdxlP-dep_Trfase_small"/>
</dbReference>
<dbReference type="PANTHER" id="PTHR11986">
    <property type="entry name" value="AMINOTRANSFERASE CLASS III"/>
    <property type="match status" value="1"/>
</dbReference>
<keyword evidence="2 6" id="KW-0032">Aminotransferase</keyword>
<evidence type="ECO:0000256" key="3">
    <source>
        <dbReference type="ARBA" id="ARBA00022605"/>
    </source>
</evidence>
<gene>
    <name evidence="6" type="primary">argD</name>
    <name evidence="7" type="ORF">Q9291_04785</name>
</gene>
<keyword evidence="5 6" id="KW-0663">Pyridoxal phosphate</keyword>
<evidence type="ECO:0000256" key="5">
    <source>
        <dbReference type="ARBA" id="ARBA00022898"/>
    </source>
</evidence>
<reference evidence="8" key="1">
    <citation type="journal article" date="2019" name="Int. J. Syst. Evol. Microbiol.">
        <title>The Global Catalogue of Microorganisms (GCM) 10K type strain sequencing project: providing services to taxonomists for standard genome sequencing and annotation.</title>
        <authorList>
            <consortium name="The Broad Institute Genomics Platform"/>
            <consortium name="The Broad Institute Genome Sequencing Center for Infectious Disease"/>
            <person name="Wu L."/>
            <person name="Ma J."/>
        </authorList>
    </citation>
    <scope>NUCLEOTIDE SEQUENCE [LARGE SCALE GENOMIC DNA]</scope>
    <source>
        <strain evidence="8">VKM B-3159</strain>
    </source>
</reference>
<dbReference type="Pfam" id="PF00202">
    <property type="entry name" value="Aminotran_3"/>
    <property type="match status" value="1"/>
</dbReference>
<dbReference type="GO" id="GO:0008483">
    <property type="term" value="F:transaminase activity"/>
    <property type="evidence" value="ECO:0007669"/>
    <property type="project" value="UniProtKB-KW"/>
</dbReference>
<comment type="catalytic activity">
    <reaction evidence="6">
        <text>N(2)-acetyl-L-ornithine + 2-oxoglutarate = N-acetyl-L-glutamate 5-semialdehyde + L-glutamate</text>
        <dbReference type="Rhea" id="RHEA:18049"/>
        <dbReference type="ChEBI" id="CHEBI:16810"/>
        <dbReference type="ChEBI" id="CHEBI:29123"/>
        <dbReference type="ChEBI" id="CHEBI:29985"/>
        <dbReference type="ChEBI" id="CHEBI:57805"/>
        <dbReference type="EC" id="2.6.1.11"/>
    </reaction>
</comment>
<dbReference type="NCBIfam" id="TIGR00707">
    <property type="entry name" value="argD"/>
    <property type="match status" value="1"/>
</dbReference>
<comment type="pathway">
    <text evidence="6">Amino-acid biosynthesis; L-arginine biosynthesis; N(2)-acetyl-L-ornithine from L-glutamate: step 4/4.</text>
</comment>
<keyword evidence="8" id="KW-1185">Reference proteome</keyword>
<keyword evidence="3 6" id="KW-0028">Amino-acid biosynthesis</keyword>
<keyword evidence="4 6" id="KW-0808">Transferase</keyword>
<dbReference type="Gene3D" id="3.40.640.10">
    <property type="entry name" value="Type I PLP-dependent aspartate aminotransferase-like (Major domain)"/>
    <property type="match status" value="1"/>
</dbReference>
<dbReference type="PIRSF" id="PIRSF000521">
    <property type="entry name" value="Transaminase_4ab_Lys_Orn"/>
    <property type="match status" value="1"/>
</dbReference>
<keyword evidence="1 6" id="KW-0055">Arginine biosynthesis</keyword>
<proteinExistence type="inferred from homology"/>